<reference evidence="3" key="1">
    <citation type="journal article" date="2019" name="Int. J. Syst. Evol. Microbiol.">
        <title>The Global Catalogue of Microorganisms (GCM) 10K type strain sequencing project: providing services to taxonomists for standard genome sequencing and annotation.</title>
        <authorList>
            <consortium name="The Broad Institute Genomics Platform"/>
            <consortium name="The Broad Institute Genome Sequencing Center for Infectious Disease"/>
            <person name="Wu L."/>
            <person name="Ma J."/>
        </authorList>
    </citation>
    <scope>NUCLEOTIDE SEQUENCE [LARGE SCALE GENOMIC DNA]</scope>
    <source>
        <strain evidence="3">JCM 32206</strain>
    </source>
</reference>
<evidence type="ECO:0008006" key="4">
    <source>
        <dbReference type="Google" id="ProtNLM"/>
    </source>
</evidence>
<protein>
    <recommendedName>
        <fullName evidence="4">YbaB/EbfC DNA-binding family protein</fullName>
    </recommendedName>
</protein>
<name>A0ABP8P6A2_9NOCA</name>
<proteinExistence type="predicted"/>
<comment type="caution">
    <text evidence="2">The sequence shown here is derived from an EMBL/GenBank/DDBJ whole genome shotgun (WGS) entry which is preliminary data.</text>
</comment>
<evidence type="ECO:0000313" key="3">
    <source>
        <dbReference type="Proteomes" id="UP001501183"/>
    </source>
</evidence>
<keyword evidence="3" id="KW-1185">Reference proteome</keyword>
<gene>
    <name evidence="2" type="ORF">GCM10023094_28880</name>
</gene>
<evidence type="ECO:0000256" key="1">
    <source>
        <dbReference type="SAM" id="MobiDB-lite"/>
    </source>
</evidence>
<feature type="region of interest" description="Disordered" evidence="1">
    <location>
        <begin position="59"/>
        <end position="85"/>
    </location>
</feature>
<sequence>MTKLTHIERSGIARNDGQVTITARLDGRPVTLTLSRADATELLAGLGALLVEHLTAANHERDAERARSNAELAGDRRTLSRRRTD</sequence>
<dbReference type="Proteomes" id="UP001501183">
    <property type="component" value="Unassembled WGS sequence"/>
</dbReference>
<accession>A0ABP8P6A2</accession>
<dbReference type="RefSeq" id="WP_345346027.1">
    <property type="nucleotide sequence ID" value="NZ_BAABFB010000047.1"/>
</dbReference>
<dbReference type="EMBL" id="BAABFB010000047">
    <property type="protein sequence ID" value="GAA4481173.1"/>
    <property type="molecule type" value="Genomic_DNA"/>
</dbReference>
<organism evidence="2 3">
    <name type="scientific">Rhodococcus olei</name>
    <dbReference type="NCBI Taxonomy" id="2161675"/>
    <lineage>
        <taxon>Bacteria</taxon>
        <taxon>Bacillati</taxon>
        <taxon>Actinomycetota</taxon>
        <taxon>Actinomycetes</taxon>
        <taxon>Mycobacteriales</taxon>
        <taxon>Nocardiaceae</taxon>
        <taxon>Rhodococcus</taxon>
    </lineage>
</organism>
<evidence type="ECO:0000313" key="2">
    <source>
        <dbReference type="EMBL" id="GAA4481173.1"/>
    </source>
</evidence>